<name>A0AAP0PD21_9MAGN</name>
<comment type="caution">
    <text evidence="2">The sequence shown here is derived from an EMBL/GenBank/DDBJ whole genome shotgun (WGS) entry which is preliminary data.</text>
</comment>
<reference evidence="2 3" key="1">
    <citation type="submission" date="2024-01" db="EMBL/GenBank/DDBJ databases">
        <title>Genome assemblies of Stephania.</title>
        <authorList>
            <person name="Yang L."/>
        </authorList>
    </citation>
    <scope>NUCLEOTIDE SEQUENCE [LARGE SCALE GENOMIC DNA]</scope>
    <source>
        <strain evidence="2">JXDWG</strain>
        <tissue evidence="2">Leaf</tissue>
    </source>
</reference>
<feature type="region of interest" description="Disordered" evidence="1">
    <location>
        <begin position="1"/>
        <end position="51"/>
    </location>
</feature>
<organism evidence="2 3">
    <name type="scientific">Stephania cephalantha</name>
    <dbReference type="NCBI Taxonomy" id="152367"/>
    <lineage>
        <taxon>Eukaryota</taxon>
        <taxon>Viridiplantae</taxon>
        <taxon>Streptophyta</taxon>
        <taxon>Embryophyta</taxon>
        <taxon>Tracheophyta</taxon>
        <taxon>Spermatophyta</taxon>
        <taxon>Magnoliopsida</taxon>
        <taxon>Ranunculales</taxon>
        <taxon>Menispermaceae</taxon>
        <taxon>Menispermoideae</taxon>
        <taxon>Cissampelideae</taxon>
        <taxon>Stephania</taxon>
    </lineage>
</organism>
<dbReference type="EMBL" id="JBBNAG010000004">
    <property type="protein sequence ID" value="KAK9140423.1"/>
    <property type="molecule type" value="Genomic_DNA"/>
</dbReference>
<accession>A0AAP0PD21</accession>
<sequence length="113" mass="12517">MPLGRSSARHGNGGSARSSDERRRRGGEQRGRQFEVQRRAGMETGAQGNSQMCRRAAAARCDGASMVVPARAHEANRPIPDETKQRWTVRRGSDEARRRDGLLVKKTKCVDLS</sequence>
<dbReference type="Proteomes" id="UP001419268">
    <property type="component" value="Unassembled WGS sequence"/>
</dbReference>
<evidence type="ECO:0000313" key="2">
    <source>
        <dbReference type="EMBL" id="KAK9140423.1"/>
    </source>
</evidence>
<dbReference type="AlphaFoldDB" id="A0AAP0PD21"/>
<feature type="region of interest" description="Disordered" evidence="1">
    <location>
        <begin position="72"/>
        <end position="96"/>
    </location>
</feature>
<proteinExistence type="predicted"/>
<protein>
    <submittedName>
        <fullName evidence="2">Uncharacterized protein</fullName>
    </submittedName>
</protein>
<gene>
    <name evidence="2" type="ORF">Scep_010104</name>
</gene>
<evidence type="ECO:0000313" key="3">
    <source>
        <dbReference type="Proteomes" id="UP001419268"/>
    </source>
</evidence>
<evidence type="ECO:0000256" key="1">
    <source>
        <dbReference type="SAM" id="MobiDB-lite"/>
    </source>
</evidence>
<feature type="compositionally biased region" description="Basic and acidic residues" evidence="1">
    <location>
        <begin position="18"/>
        <end position="41"/>
    </location>
</feature>
<keyword evidence="3" id="KW-1185">Reference proteome</keyword>